<name>A0AA85KLQ2_TRIRE</name>
<keyword evidence="3" id="KW-1185">Reference proteome</keyword>
<feature type="region of interest" description="Disordered" evidence="1">
    <location>
        <begin position="80"/>
        <end position="102"/>
    </location>
</feature>
<accession>A0AA85KLQ2</accession>
<protein>
    <submittedName>
        <fullName evidence="4">Uncharacterized protein</fullName>
    </submittedName>
</protein>
<reference evidence="4" key="2">
    <citation type="submission" date="2023-11" db="UniProtKB">
        <authorList>
            <consortium name="WormBaseParasite"/>
        </authorList>
    </citation>
    <scope>IDENTIFICATION</scope>
</reference>
<sequence>MEIKRLSVLIFVMLAVYSFAVSDVQAKKKAKKQCTKPAKDNEDWESSDYTNVIETSLKRFLSDYKDDELKEEMQRLLEIADAKKPGEKEETDEPGWETETESEREIIVGTVKRGEKIKRGGANERVILREKKPFSKDKGQSDWEITDEDERELFVRGH</sequence>
<reference evidence="3" key="1">
    <citation type="submission" date="2022-06" db="EMBL/GenBank/DDBJ databases">
        <authorList>
            <person name="Berger JAMES D."/>
            <person name="Berger JAMES D."/>
        </authorList>
    </citation>
    <scope>NUCLEOTIDE SEQUENCE [LARGE SCALE GENOMIC DNA]</scope>
</reference>
<keyword evidence="2" id="KW-0732">Signal</keyword>
<feature type="compositionally biased region" description="Acidic residues" evidence="1">
    <location>
        <begin position="89"/>
        <end position="100"/>
    </location>
</feature>
<evidence type="ECO:0000313" key="4">
    <source>
        <dbReference type="WBParaSite" id="TREG1_90900.1"/>
    </source>
</evidence>
<proteinExistence type="predicted"/>
<organism evidence="3 4">
    <name type="scientific">Trichobilharzia regenti</name>
    <name type="common">Nasal bird schistosome</name>
    <dbReference type="NCBI Taxonomy" id="157069"/>
    <lineage>
        <taxon>Eukaryota</taxon>
        <taxon>Metazoa</taxon>
        <taxon>Spiralia</taxon>
        <taxon>Lophotrochozoa</taxon>
        <taxon>Platyhelminthes</taxon>
        <taxon>Trematoda</taxon>
        <taxon>Digenea</taxon>
        <taxon>Strigeidida</taxon>
        <taxon>Schistosomatoidea</taxon>
        <taxon>Schistosomatidae</taxon>
        <taxon>Trichobilharzia</taxon>
    </lineage>
</organism>
<dbReference type="Proteomes" id="UP000050795">
    <property type="component" value="Unassembled WGS sequence"/>
</dbReference>
<feature type="chain" id="PRO_5041713342" evidence="2">
    <location>
        <begin position="27"/>
        <end position="158"/>
    </location>
</feature>
<dbReference type="WBParaSite" id="TREG1_90900.1">
    <property type="protein sequence ID" value="TREG1_90900.1"/>
    <property type="gene ID" value="TREG1_90900"/>
</dbReference>
<dbReference type="AlphaFoldDB" id="A0AA85KLQ2"/>
<evidence type="ECO:0000256" key="2">
    <source>
        <dbReference type="SAM" id="SignalP"/>
    </source>
</evidence>
<evidence type="ECO:0000256" key="1">
    <source>
        <dbReference type="SAM" id="MobiDB-lite"/>
    </source>
</evidence>
<feature type="signal peptide" evidence="2">
    <location>
        <begin position="1"/>
        <end position="26"/>
    </location>
</feature>
<evidence type="ECO:0000313" key="3">
    <source>
        <dbReference type="Proteomes" id="UP000050795"/>
    </source>
</evidence>